<dbReference type="GO" id="GO:0000155">
    <property type="term" value="F:phosphorelay sensor kinase activity"/>
    <property type="evidence" value="ECO:0007669"/>
    <property type="project" value="InterPro"/>
</dbReference>
<evidence type="ECO:0000256" key="10">
    <source>
        <dbReference type="ARBA" id="ARBA00022989"/>
    </source>
</evidence>
<comment type="catalytic activity">
    <reaction evidence="1">
        <text>ATP + protein L-histidine = ADP + protein N-phospho-L-histidine.</text>
        <dbReference type="EC" id="2.7.13.3"/>
    </reaction>
</comment>
<dbReference type="InterPro" id="IPR036890">
    <property type="entry name" value="HATPase_C_sf"/>
</dbReference>
<feature type="transmembrane region" description="Helical" evidence="14">
    <location>
        <begin position="27"/>
        <end position="55"/>
    </location>
</feature>
<dbReference type="InterPro" id="IPR038318">
    <property type="entry name" value="KdpD_sf"/>
</dbReference>
<dbReference type="Gene3D" id="1.20.5.1930">
    <property type="match status" value="1"/>
</dbReference>
<reference evidence="17 18" key="1">
    <citation type="submission" date="2017-03" db="EMBL/GenBank/DDBJ databases">
        <title>Genomic insights into Mycobacterium simiae human colonization.</title>
        <authorList>
            <person name="Steffani J.L."/>
            <person name="Brunck M.E."/>
            <person name="Cruz E."/>
            <person name="Montiel R."/>
            <person name="Barona F."/>
        </authorList>
    </citation>
    <scope>NUCLEOTIDE SEQUENCE [LARGE SCALE GENOMIC DNA]</scope>
    <source>
        <strain evidence="17 18">MsiGto</strain>
    </source>
</reference>
<dbReference type="Gene3D" id="3.30.565.10">
    <property type="entry name" value="Histidine kinase-like ATPase, C-terminal domain"/>
    <property type="match status" value="1"/>
</dbReference>
<dbReference type="SUPFAM" id="SSF55874">
    <property type="entry name" value="ATPase domain of HSP90 chaperone/DNA topoisomerase II/histidine kinase"/>
    <property type="match status" value="1"/>
</dbReference>
<feature type="transmembrane region" description="Helical" evidence="14">
    <location>
        <begin position="75"/>
        <end position="92"/>
    </location>
</feature>
<dbReference type="EMBL" id="MZZM01000005">
    <property type="protein sequence ID" value="ORJ63982.1"/>
    <property type="molecule type" value="Genomic_DNA"/>
</dbReference>
<evidence type="ECO:0000313" key="17">
    <source>
        <dbReference type="EMBL" id="ORJ63982.1"/>
    </source>
</evidence>
<dbReference type="InterPro" id="IPR025201">
    <property type="entry name" value="KdpD_TM"/>
</dbReference>
<dbReference type="Pfam" id="PF02518">
    <property type="entry name" value="HATPase_c"/>
    <property type="match status" value="1"/>
</dbReference>
<dbReference type="PANTHER" id="PTHR24421:SF10">
    <property type="entry name" value="NITRATE_NITRITE SENSOR PROTEIN NARQ"/>
    <property type="match status" value="1"/>
</dbReference>
<evidence type="ECO:0000259" key="15">
    <source>
        <dbReference type="SMART" id="SM00065"/>
    </source>
</evidence>
<keyword evidence="6 14" id="KW-0812">Transmembrane</keyword>
<protein>
    <recommendedName>
        <fullName evidence="3">histidine kinase</fullName>
        <ecNumber evidence="3">2.7.13.3</ecNumber>
    </recommendedName>
</protein>
<keyword evidence="5" id="KW-0808">Transferase</keyword>
<evidence type="ECO:0000313" key="18">
    <source>
        <dbReference type="Proteomes" id="UP000193040"/>
    </source>
</evidence>
<dbReference type="Pfam" id="PF01590">
    <property type="entry name" value="GAF"/>
    <property type="match status" value="1"/>
</dbReference>
<dbReference type="Gene3D" id="3.30.450.40">
    <property type="match status" value="1"/>
</dbReference>
<evidence type="ECO:0000256" key="4">
    <source>
        <dbReference type="ARBA" id="ARBA00022553"/>
    </source>
</evidence>
<keyword evidence="13" id="KW-0175">Coiled coil</keyword>
<accession>A0A1X0YFR9</accession>
<evidence type="ECO:0000256" key="1">
    <source>
        <dbReference type="ARBA" id="ARBA00000085"/>
    </source>
</evidence>
<dbReference type="SMART" id="SM00387">
    <property type="entry name" value="HATPase_c"/>
    <property type="match status" value="1"/>
</dbReference>
<evidence type="ECO:0000256" key="2">
    <source>
        <dbReference type="ARBA" id="ARBA00004141"/>
    </source>
</evidence>
<sequence length="503" mass="52201">MAVGCVVVETAVVLLLKMLVPDNSFGVLYLIGILIVASRWGPGLAVLTAVLSAIAYNDFRSWPDYGVALTQPQSWAVLFVFVVVGLVAQTLARTARARAAAAEERRQEAEASREALRVLAEQQAGLRRVATLVASGVPAAEIFPAVTRELARSLGVANAALWRYETDGTATLLAACNDPTQTEQMPIGSCWKLEGENIAAMVAAAGQPARLDSHEAALGDVAALIRRLGLRGGAGAPIIVGGRLWGVAVVGCGPTEPLPPDAEQRVGEFTELVATAIANAEARAALSASRARIVTAADQARRRIERDLHDGAQQRLVSLTLQLRSIEAQVPSELGSVRRQIGEAVAGLAEASNDLRELARGIHPAILSRGGLGPALKVLARRCTIPVALQLSLEGDISESAGVVAYYVVAEAITNAVRHAHATAINIDAATTGSHLVLSIRDDGVGGADSRNGSGLIGLADRVEALGGHLQVVSPFSGGTALHVSIPVSTSELGKGNVGSQLA</sequence>
<evidence type="ECO:0000256" key="14">
    <source>
        <dbReference type="SAM" id="Phobius"/>
    </source>
</evidence>
<dbReference type="PANTHER" id="PTHR24421">
    <property type="entry name" value="NITRATE/NITRITE SENSOR PROTEIN NARX-RELATED"/>
    <property type="match status" value="1"/>
</dbReference>
<feature type="domain" description="GAF" evidence="15">
    <location>
        <begin position="138"/>
        <end position="287"/>
    </location>
</feature>
<dbReference type="CDD" id="cd16917">
    <property type="entry name" value="HATPase_UhpB-NarQ-NarX-like"/>
    <property type="match status" value="1"/>
</dbReference>
<feature type="coiled-coil region" evidence="13">
    <location>
        <begin position="92"/>
        <end position="122"/>
    </location>
</feature>
<evidence type="ECO:0000259" key="16">
    <source>
        <dbReference type="SMART" id="SM00387"/>
    </source>
</evidence>
<dbReference type="GO" id="GO:0016020">
    <property type="term" value="C:membrane"/>
    <property type="evidence" value="ECO:0007669"/>
    <property type="project" value="UniProtKB-SubCell"/>
</dbReference>
<keyword evidence="9" id="KW-0067">ATP-binding</keyword>
<dbReference type="Proteomes" id="UP000193040">
    <property type="component" value="Unassembled WGS sequence"/>
</dbReference>
<dbReference type="GO" id="GO:0046983">
    <property type="term" value="F:protein dimerization activity"/>
    <property type="evidence" value="ECO:0007669"/>
    <property type="project" value="InterPro"/>
</dbReference>
<keyword evidence="18" id="KW-1185">Reference proteome</keyword>
<dbReference type="SUPFAM" id="SSF55781">
    <property type="entry name" value="GAF domain-like"/>
    <property type="match status" value="1"/>
</dbReference>
<evidence type="ECO:0000256" key="5">
    <source>
        <dbReference type="ARBA" id="ARBA00022679"/>
    </source>
</evidence>
<evidence type="ECO:0000256" key="12">
    <source>
        <dbReference type="ARBA" id="ARBA00023136"/>
    </source>
</evidence>
<comment type="subcellular location">
    <subcellularLocation>
        <location evidence="2">Membrane</location>
        <topology evidence="2">Multi-pass membrane protein</topology>
    </subcellularLocation>
</comment>
<dbReference type="InterPro" id="IPR003018">
    <property type="entry name" value="GAF"/>
</dbReference>
<evidence type="ECO:0000256" key="3">
    <source>
        <dbReference type="ARBA" id="ARBA00012438"/>
    </source>
</evidence>
<dbReference type="Gene3D" id="1.20.120.620">
    <property type="entry name" value="Backbone structure of the membrane domain of e. Coli histidine kinase receptor kdpd"/>
    <property type="match status" value="1"/>
</dbReference>
<organism evidence="17 18">
    <name type="scientific">Mycobacterium simiae</name>
    <name type="common">Mycobacterium habana</name>
    <dbReference type="NCBI Taxonomy" id="1784"/>
    <lineage>
        <taxon>Bacteria</taxon>
        <taxon>Bacillati</taxon>
        <taxon>Actinomycetota</taxon>
        <taxon>Actinomycetes</taxon>
        <taxon>Mycobacteriales</taxon>
        <taxon>Mycobacteriaceae</taxon>
        <taxon>Mycobacterium</taxon>
        <taxon>Mycobacterium simiae complex</taxon>
    </lineage>
</organism>
<keyword evidence="11" id="KW-0902">Two-component regulatory system</keyword>
<name>A0A1X0YFR9_MYCSI</name>
<evidence type="ECO:0000256" key="7">
    <source>
        <dbReference type="ARBA" id="ARBA00022741"/>
    </source>
</evidence>
<dbReference type="Pfam" id="PF13493">
    <property type="entry name" value="DUF4118"/>
    <property type="match status" value="1"/>
</dbReference>
<evidence type="ECO:0000256" key="8">
    <source>
        <dbReference type="ARBA" id="ARBA00022777"/>
    </source>
</evidence>
<evidence type="ECO:0000256" key="6">
    <source>
        <dbReference type="ARBA" id="ARBA00022692"/>
    </source>
</evidence>
<dbReference type="EC" id="2.7.13.3" evidence="3"/>
<keyword evidence="4" id="KW-0597">Phosphoprotein</keyword>
<dbReference type="GO" id="GO:0005524">
    <property type="term" value="F:ATP binding"/>
    <property type="evidence" value="ECO:0007669"/>
    <property type="project" value="UniProtKB-KW"/>
</dbReference>
<keyword evidence="12 14" id="KW-0472">Membrane</keyword>
<comment type="caution">
    <text evidence="17">The sequence shown here is derived from an EMBL/GenBank/DDBJ whole genome shotgun (WGS) entry which is preliminary data.</text>
</comment>
<dbReference type="SMART" id="SM00065">
    <property type="entry name" value="GAF"/>
    <property type="match status" value="1"/>
</dbReference>
<evidence type="ECO:0000256" key="13">
    <source>
        <dbReference type="SAM" id="Coils"/>
    </source>
</evidence>
<dbReference type="AlphaFoldDB" id="A0A1X0YFR9"/>
<keyword evidence="8 17" id="KW-0418">Kinase</keyword>
<keyword evidence="10 14" id="KW-1133">Transmembrane helix</keyword>
<dbReference type="InterPro" id="IPR003594">
    <property type="entry name" value="HATPase_dom"/>
</dbReference>
<gene>
    <name evidence="17" type="ORF">B5M45_01775</name>
</gene>
<keyword evidence="7" id="KW-0547">Nucleotide-binding</keyword>
<evidence type="ECO:0000256" key="11">
    <source>
        <dbReference type="ARBA" id="ARBA00023012"/>
    </source>
</evidence>
<evidence type="ECO:0000256" key="9">
    <source>
        <dbReference type="ARBA" id="ARBA00022840"/>
    </source>
</evidence>
<dbReference type="InterPro" id="IPR029016">
    <property type="entry name" value="GAF-like_dom_sf"/>
</dbReference>
<proteinExistence type="predicted"/>
<dbReference type="InterPro" id="IPR050482">
    <property type="entry name" value="Sensor_HK_TwoCompSys"/>
</dbReference>
<dbReference type="InterPro" id="IPR011712">
    <property type="entry name" value="Sig_transdc_His_kin_sub3_dim/P"/>
</dbReference>
<dbReference type="Pfam" id="PF07730">
    <property type="entry name" value="HisKA_3"/>
    <property type="match status" value="1"/>
</dbReference>
<feature type="domain" description="Histidine kinase/HSP90-like ATPase" evidence="16">
    <location>
        <begin position="400"/>
        <end position="490"/>
    </location>
</feature>